<evidence type="ECO:0000259" key="1">
    <source>
        <dbReference type="Pfam" id="PF00497"/>
    </source>
</evidence>
<proteinExistence type="predicted"/>
<feature type="non-terminal residue" evidence="2">
    <location>
        <position position="147"/>
    </location>
</feature>
<name>A0A2A4WXU5_UNCAE</name>
<feature type="domain" description="Solute-binding protein family 3/N-terminal" evidence="1">
    <location>
        <begin position="42"/>
        <end position="133"/>
    </location>
</feature>
<reference evidence="3" key="1">
    <citation type="submission" date="2017-08" db="EMBL/GenBank/DDBJ databases">
        <title>A dynamic microbial community with high functional redundancy inhabits the cold, oxic subseafloor aquifer.</title>
        <authorList>
            <person name="Tully B.J."/>
            <person name="Wheat C.G."/>
            <person name="Glazer B.T."/>
            <person name="Huber J.A."/>
        </authorList>
    </citation>
    <scope>NUCLEOTIDE SEQUENCE [LARGE SCALE GENOMIC DNA]</scope>
</reference>
<dbReference type="InterPro" id="IPR001638">
    <property type="entry name" value="Solute-binding_3/MltF_N"/>
</dbReference>
<dbReference type="EMBL" id="NVUK01000056">
    <property type="protein sequence ID" value="PCI75120.1"/>
    <property type="molecule type" value="Genomic_DNA"/>
</dbReference>
<dbReference type="Proteomes" id="UP000218775">
    <property type="component" value="Unassembled WGS sequence"/>
</dbReference>
<dbReference type="Gene3D" id="3.40.190.10">
    <property type="entry name" value="Periplasmic binding protein-like II"/>
    <property type="match status" value="1"/>
</dbReference>
<dbReference type="PROSITE" id="PS51257">
    <property type="entry name" value="PROKAR_LIPOPROTEIN"/>
    <property type="match status" value="1"/>
</dbReference>
<dbReference type="SUPFAM" id="SSF53850">
    <property type="entry name" value="Periplasmic binding protein-like II"/>
    <property type="match status" value="1"/>
</dbReference>
<evidence type="ECO:0000313" key="2">
    <source>
        <dbReference type="EMBL" id="PCI75120.1"/>
    </source>
</evidence>
<accession>A0A2A4WXU5</accession>
<comment type="caution">
    <text evidence="2">The sequence shown here is derived from an EMBL/GenBank/DDBJ whole genome shotgun (WGS) entry which is preliminary data.</text>
</comment>
<dbReference type="Pfam" id="PF00497">
    <property type="entry name" value="SBP_bac_3"/>
    <property type="match status" value="1"/>
</dbReference>
<dbReference type="AlphaFoldDB" id="A0A2A4WXU5"/>
<gene>
    <name evidence="2" type="ORF">COB21_06045</name>
</gene>
<evidence type="ECO:0000313" key="3">
    <source>
        <dbReference type="Proteomes" id="UP000218775"/>
    </source>
</evidence>
<sequence>MEQRKFISKRVIASFLSLTLCMVTFFSCTLTSTIEKKKSYLIGIDPTWYPLKLRGKDKNLEAFIKGVIKDGARFKDVQVEFVSRSWDNLLEGLERGQYDAMITTLIPRDFYANKLFFSSCFFQTGPVLVVRKSFHMPQTMQGKVIAA</sequence>
<organism evidence="2 3">
    <name type="scientific">Aerophobetes bacterium</name>
    <dbReference type="NCBI Taxonomy" id="2030807"/>
    <lineage>
        <taxon>Bacteria</taxon>
        <taxon>Candidatus Aerophobota</taxon>
    </lineage>
</organism>
<protein>
    <recommendedName>
        <fullName evidence="1">Solute-binding protein family 3/N-terminal domain-containing protein</fullName>
    </recommendedName>
</protein>